<feature type="compositionally biased region" description="Low complexity" evidence="1">
    <location>
        <begin position="89"/>
        <end position="109"/>
    </location>
</feature>
<feature type="region of interest" description="Disordered" evidence="1">
    <location>
        <begin position="88"/>
        <end position="109"/>
    </location>
</feature>
<name>A0A182SDV2_9DIPT</name>
<proteinExistence type="predicted"/>
<evidence type="ECO:0000256" key="1">
    <source>
        <dbReference type="SAM" id="MobiDB-lite"/>
    </source>
</evidence>
<dbReference type="EnsemblMetazoa" id="AMAM004788-RA">
    <property type="protein sequence ID" value="AMAM004788-PA"/>
    <property type="gene ID" value="AMAM004788"/>
</dbReference>
<protein>
    <submittedName>
        <fullName evidence="2">Uncharacterized protein</fullName>
    </submittedName>
</protein>
<reference evidence="2" key="2">
    <citation type="submission" date="2020-05" db="UniProtKB">
        <authorList>
            <consortium name="EnsemblMetazoa"/>
        </authorList>
    </citation>
    <scope>IDENTIFICATION</scope>
    <source>
        <strain evidence="2">maculatus3</strain>
    </source>
</reference>
<reference evidence="3" key="1">
    <citation type="submission" date="2013-09" db="EMBL/GenBank/DDBJ databases">
        <title>The Genome Sequence of Anopheles maculatus species B.</title>
        <authorList>
            <consortium name="The Broad Institute Genomics Platform"/>
            <person name="Neafsey D.E."/>
            <person name="Besansky N."/>
            <person name="Howell P."/>
            <person name="Walton C."/>
            <person name="Young S.K."/>
            <person name="Zeng Q."/>
            <person name="Gargeya S."/>
            <person name="Fitzgerald M."/>
            <person name="Haas B."/>
            <person name="Abouelleil A."/>
            <person name="Allen A.W."/>
            <person name="Alvarado L."/>
            <person name="Arachchi H.M."/>
            <person name="Berlin A.M."/>
            <person name="Chapman S.B."/>
            <person name="Gainer-Dewar J."/>
            <person name="Goldberg J."/>
            <person name="Griggs A."/>
            <person name="Gujja S."/>
            <person name="Hansen M."/>
            <person name="Howarth C."/>
            <person name="Imamovic A."/>
            <person name="Ireland A."/>
            <person name="Larimer J."/>
            <person name="McCowan C."/>
            <person name="Murphy C."/>
            <person name="Pearson M."/>
            <person name="Poon T.W."/>
            <person name="Priest M."/>
            <person name="Roberts A."/>
            <person name="Saif S."/>
            <person name="Shea T."/>
            <person name="Sisk P."/>
            <person name="Sykes S."/>
            <person name="Wortman J."/>
            <person name="Nusbaum C."/>
            <person name="Birren B."/>
        </authorList>
    </citation>
    <scope>NUCLEOTIDE SEQUENCE [LARGE SCALE GENOMIC DNA]</scope>
    <source>
        <strain evidence="3">maculatus3</strain>
    </source>
</reference>
<dbReference type="Proteomes" id="UP000075901">
    <property type="component" value="Unassembled WGS sequence"/>
</dbReference>
<keyword evidence="3" id="KW-1185">Reference proteome</keyword>
<evidence type="ECO:0000313" key="2">
    <source>
        <dbReference type="EnsemblMetazoa" id="AMAM004788-PA"/>
    </source>
</evidence>
<dbReference type="VEuPathDB" id="VectorBase:AMAM004788"/>
<evidence type="ECO:0000313" key="3">
    <source>
        <dbReference type="Proteomes" id="UP000075901"/>
    </source>
</evidence>
<accession>A0A182SDV2</accession>
<organism evidence="2 3">
    <name type="scientific">Anopheles maculatus</name>
    <dbReference type="NCBI Taxonomy" id="74869"/>
    <lineage>
        <taxon>Eukaryota</taxon>
        <taxon>Metazoa</taxon>
        <taxon>Ecdysozoa</taxon>
        <taxon>Arthropoda</taxon>
        <taxon>Hexapoda</taxon>
        <taxon>Insecta</taxon>
        <taxon>Pterygota</taxon>
        <taxon>Neoptera</taxon>
        <taxon>Endopterygota</taxon>
        <taxon>Diptera</taxon>
        <taxon>Nematocera</taxon>
        <taxon>Culicoidea</taxon>
        <taxon>Culicidae</taxon>
        <taxon>Anophelinae</taxon>
        <taxon>Anopheles</taxon>
        <taxon>Anopheles maculatus group</taxon>
    </lineage>
</organism>
<dbReference type="AlphaFoldDB" id="A0A182SDV2"/>
<sequence>MNKVSLLPKSLNPQCILIGGGEKILTICEVKQRMTRIMLVWLRALRTAPSPTVTIASSTLLLLLMLPPYRSPAAELFQDRLNKPLDSRGFGSPVGPASSSGQGSSSRPSFSTFTVWGGSLARASFSLAESSMYSPFSSSWPKSYALASEARVGSSGVWPRMQSIPLRLSRSSSLRVRSLRSYIHESLQSHTNRLSMFPSNL</sequence>